<feature type="binding site" evidence="6">
    <location>
        <position position="170"/>
    </location>
    <ligand>
        <name>substrate</name>
    </ligand>
</feature>
<evidence type="ECO:0000313" key="10">
    <source>
        <dbReference type="Proteomes" id="UP000648239"/>
    </source>
</evidence>
<dbReference type="NCBIfam" id="TIGR00500">
    <property type="entry name" value="met_pdase_I"/>
    <property type="match status" value="1"/>
</dbReference>
<proteinExistence type="inferred from homology"/>
<evidence type="ECO:0000256" key="5">
    <source>
        <dbReference type="ARBA" id="ARBA00022801"/>
    </source>
</evidence>
<dbReference type="EMBL" id="JACXWD010000015">
    <property type="protein sequence ID" value="MBD3867745.1"/>
    <property type="molecule type" value="Genomic_DNA"/>
</dbReference>
<comment type="cofactor">
    <cofactor evidence="6">
        <name>Co(2+)</name>
        <dbReference type="ChEBI" id="CHEBI:48828"/>
    </cofactor>
    <cofactor evidence="6">
        <name>Zn(2+)</name>
        <dbReference type="ChEBI" id="CHEBI:29105"/>
    </cofactor>
    <cofactor evidence="6">
        <name>Mn(2+)</name>
        <dbReference type="ChEBI" id="CHEBI:29035"/>
    </cofactor>
    <cofactor evidence="6">
        <name>Fe(2+)</name>
        <dbReference type="ChEBI" id="CHEBI:29033"/>
    </cofactor>
    <text evidence="6">Binds 2 divalent metal cations per subunit. Has a high-affinity and a low affinity metal-binding site. The true nature of the physiological cofactor is under debate. The enzyme is active with cobalt, zinc, manganese or divalent iron ions. Most likely, methionine aminopeptidases function as mononuclear Fe(2+)-metalloproteases under physiological conditions, and the catalytically relevant metal-binding site has been assigned to the histidine-containing high-affinity site.</text>
</comment>
<accession>A0A8J6Y5W8</accession>
<dbReference type="InterPro" id="IPR002467">
    <property type="entry name" value="Pept_M24A_MAP1"/>
</dbReference>
<feature type="binding site" evidence="6">
    <location>
        <position position="196"/>
    </location>
    <ligand>
        <name>a divalent metal cation</name>
        <dbReference type="ChEBI" id="CHEBI:60240"/>
        <label>2</label>
        <note>catalytic</note>
    </ligand>
</feature>
<dbReference type="HAMAP" id="MF_01974">
    <property type="entry name" value="MetAP_1"/>
    <property type="match status" value="1"/>
</dbReference>
<feature type="binding site" evidence="6">
    <location>
        <position position="71"/>
    </location>
    <ligand>
        <name>substrate</name>
    </ligand>
</feature>
<dbReference type="PANTHER" id="PTHR43330:SF17">
    <property type="entry name" value="METHIONINE AMINOPEPTIDASE"/>
    <property type="match status" value="1"/>
</dbReference>
<sequence length="249" mass="26763">MDEANRIIRTILRDLRGIVRPGVTTLEMDRFAEERILSEGGVPAFKGYPHRNDGRDFPGTICSSLNGEVVHGVPSENVRLEEGDIISVDLGVRYKGYYGDSAETFPVGTVSEEADRLMAVTRQALNLGIAQVRPDGRVSDIGHAVQSHVEANGFSVVREFVGHGIGSELHEEPQVPNFGKPGRGTRLAPGMVLAIEPMVNAGGADVMISADDGWTARTRDGSLSAHFEVSVAVTETGYRVLGEPTPGKE</sequence>
<evidence type="ECO:0000256" key="6">
    <source>
        <dbReference type="HAMAP-Rule" id="MF_01974"/>
    </source>
</evidence>
<feature type="binding site" evidence="6">
    <location>
        <position position="163"/>
    </location>
    <ligand>
        <name>a divalent metal cation</name>
        <dbReference type="ChEBI" id="CHEBI:60240"/>
        <label>2</label>
        <note>catalytic</note>
    </ligand>
</feature>
<dbReference type="Proteomes" id="UP000648239">
    <property type="component" value="Unassembled WGS sequence"/>
</dbReference>
<feature type="binding site" evidence="6">
    <location>
        <position position="100"/>
    </location>
    <ligand>
        <name>a divalent metal cation</name>
        <dbReference type="ChEBI" id="CHEBI:60240"/>
        <label>1</label>
    </ligand>
</feature>
<dbReference type="GO" id="GO:0004239">
    <property type="term" value="F:initiator methionyl aminopeptidase activity"/>
    <property type="evidence" value="ECO:0007669"/>
    <property type="project" value="UniProtKB-UniRule"/>
</dbReference>
<reference evidence="9 10" key="1">
    <citation type="submission" date="2020-08" db="EMBL/GenBank/DDBJ databases">
        <title>Acidobacteriota in marine sediments use diverse sulfur dissimilation pathways.</title>
        <authorList>
            <person name="Wasmund K."/>
        </authorList>
    </citation>
    <scope>NUCLEOTIDE SEQUENCE [LARGE SCALE GENOMIC DNA]</scope>
    <source>
        <strain evidence="9">MAG AM4</strain>
    </source>
</reference>
<protein>
    <recommendedName>
        <fullName evidence="6 7">Methionine aminopeptidase</fullName>
        <shortName evidence="6">MAP</shortName>
        <shortName evidence="6">MetAP</shortName>
        <ecNumber evidence="6 7">3.4.11.18</ecNumber>
    </recommendedName>
    <alternativeName>
        <fullName evidence="6">Peptidase M</fullName>
    </alternativeName>
</protein>
<dbReference type="InterPro" id="IPR000994">
    <property type="entry name" value="Pept_M24"/>
</dbReference>
<evidence type="ECO:0000259" key="8">
    <source>
        <dbReference type="Pfam" id="PF00557"/>
    </source>
</evidence>
<dbReference type="Pfam" id="PF00557">
    <property type="entry name" value="Peptidase_M24"/>
    <property type="match status" value="1"/>
</dbReference>
<evidence type="ECO:0000256" key="4">
    <source>
        <dbReference type="ARBA" id="ARBA00022723"/>
    </source>
</evidence>
<dbReference type="InterPro" id="IPR036005">
    <property type="entry name" value="Creatinase/aminopeptidase-like"/>
</dbReference>
<dbReference type="GO" id="GO:0005829">
    <property type="term" value="C:cytosol"/>
    <property type="evidence" value="ECO:0007669"/>
    <property type="project" value="TreeGrafter"/>
</dbReference>
<comment type="subunit">
    <text evidence="6">Monomer.</text>
</comment>
<comment type="caution">
    <text evidence="9">The sequence shown here is derived from an EMBL/GenBank/DDBJ whole genome shotgun (WGS) entry which is preliminary data.</text>
</comment>
<gene>
    <name evidence="6 9" type="primary">map</name>
    <name evidence="9" type="ORF">IFK94_06450</name>
</gene>
<dbReference type="GO" id="GO:0046872">
    <property type="term" value="F:metal ion binding"/>
    <property type="evidence" value="ECO:0007669"/>
    <property type="project" value="UniProtKB-UniRule"/>
</dbReference>
<evidence type="ECO:0000256" key="7">
    <source>
        <dbReference type="RuleBase" id="RU003653"/>
    </source>
</evidence>
<evidence type="ECO:0000256" key="3">
    <source>
        <dbReference type="ARBA" id="ARBA00022670"/>
    </source>
</evidence>
<dbReference type="AlphaFoldDB" id="A0A8J6Y5W8"/>
<keyword evidence="2 6" id="KW-0031">Aminopeptidase</keyword>
<comment type="similarity">
    <text evidence="6">Belongs to the peptidase M24A family. Methionine aminopeptidase type 1 subfamily.</text>
</comment>
<evidence type="ECO:0000256" key="2">
    <source>
        <dbReference type="ARBA" id="ARBA00022438"/>
    </source>
</evidence>
<dbReference type="PRINTS" id="PR00599">
    <property type="entry name" value="MAPEPTIDASE"/>
</dbReference>
<keyword evidence="4 6" id="KW-0479">Metal-binding</keyword>
<organism evidence="9 10">
    <name type="scientific">Candidatus Polarisedimenticola svalbardensis</name>
    <dbReference type="NCBI Taxonomy" id="2886004"/>
    <lineage>
        <taxon>Bacteria</taxon>
        <taxon>Pseudomonadati</taxon>
        <taxon>Acidobacteriota</taxon>
        <taxon>Candidatus Polarisedimenticolia</taxon>
        <taxon>Candidatus Polarisedimenticolales</taxon>
        <taxon>Candidatus Polarisedimenticolaceae</taxon>
        <taxon>Candidatus Polarisedimenticola</taxon>
    </lineage>
</organism>
<dbReference type="GO" id="GO:0006508">
    <property type="term" value="P:proteolysis"/>
    <property type="evidence" value="ECO:0007669"/>
    <property type="project" value="UniProtKB-KW"/>
</dbReference>
<dbReference type="PROSITE" id="PS00680">
    <property type="entry name" value="MAP_1"/>
    <property type="match status" value="1"/>
</dbReference>
<feature type="binding site" evidence="6">
    <location>
        <position position="228"/>
    </location>
    <ligand>
        <name>a divalent metal cation</name>
        <dbReference type="ChEBI" id="CHEBI:60240"/>
        <label>1</label>
    </ligand>
</feature>
<dbReference type="EC" id="3.4.11.18" evidence="6 7"/>
<dbReference type="CDD" id="cd01086">
    <property type="entry name" value="MetAP1"/>
    <property type="match status" value="1"/>
</dbReference>
<evidence type="ECO:0000313" key="9">
    <source>
        <dbReference type="EMBL" id="MBD3867745.1"/>
    </source>
</evidence>
<feature type="binding site" evidence="6">
    <location>
        <position position="89"/>
    </location>
    <ligand>
        <name>a divalent metal cation</name>
        <dbReference type="ChEBI" id="CHEBI:60240"/>
        <label>1</label>
    </ligand>
</feature>
<feature type="domain" description="Peptidase M24" evidence="8">
    <location>
        <begin position="1"/>
        <end position="235"/>
    </location>
</feature>
<feature type="binding site" evidence="6">
    <location>
        <position position="100"/>
    </location>
    <ligand>
        <name>a divalent metal cation</name>
        <dbReference type="ChEBI" id="CHEBI:60240"/>
        <label>2</label>
        <note>catalytic</note>
    </ligand>
</feature>
<dbReference type="InterPro" id="IPR001714">
    <property type="entry name" value="Pept_M24_MAP"/>
</dbReference>
<evidence type="ECO:0000256" key="1">
    <source>
        <dbReference type="ARBA" id="ARBA00002521"/>
    </source>
</evidence>
<dbReference type="Gene3D" id="3.90.230.10">
    <property type="entry name" value="Creatinase/methionine aminopeptidase superfamily"/>
    <property type="match status" value="1"/>
</dbReference>
<comment type="catalytic activity">
    <reaction evidence="6 7">
        <text>Release of N-terminal amino acids, preferentially methionine, from peptides and arylamides.</text>
        <dbReference type="EC" id="3.4.11.18"/>
    </reaction>
</comment>
<keyword evidence="3 6" id="KW-0645">Protease</keyword>
<name>A0A8J6Y5W8_9BACT</name>
<feature type="binding site" evidence="6">
    <location>
        <position position="228"/>
    </location>
    <ligand>
        <name>a divalent metal cation</name>
        <dbReference type="ChEBI" id="CHEBI:60240"/>
        <label>2</label>
        <note>catalytic</note>
    </ligand>
</feature>
<dbReference type="GO" id="GO:0070006">
    <property type="term" value="F:metalloaminopeptidase activity"/>
    <property type="evidence" value="ECO:0007669"/>
    <property type="project" value="UniProtKB-UniRule"/>
</dbReference>
<dbReference type="SUPFAM" id="SSF55920">
    <property type="entry name" value="Creatinase/aminopeptidase"/>
    <property type="match status" value="1"/>
</dbReference>
<comment type="function">
    <text evidence="1 6">Removes the N-terminal methionine from nascent proteins. The N-terminal methionine is often cleaved when the second residue in the primary sequence is small and uncharged (Met-Ala-, Cys, Gly, Pro, Ser, Thr, or Val). Requires deformylation of the N(alpha)-formylated initiator methionine before it can be hydrolyzed.</text>
</comment>
<dbReference type="PANTHER" id="PTHR43330">
    <property type="entry name" value="METHIONINE AMINOPEPTIDASE"/>
    <property type="match status" value="1"/>
</dbReference>
<keyword evidence="5 6" id="KW-0378">Hydrolase</keyword>